<dbReference type="EMBL" id="CP006585">
    <property type="protein sequence ID" value="AGW13840.1"/>
    <property type="molecule type" value="Genomic_DNA"/>
</dbReference>
<dbReference type="AlphaFoldDB" id="T2GB75"/>
<protein>
    <submittedName>
        <fullName evidence="1">Uncharacterized protein</fullName>
    </submittedName>
</protein>
<name>T2GB75_MEGG1</name>
<evidence type="ECO:0000313" key="2">
    <source>
        <dbReference type="Proteomes" id="UP000016587"/>
    </source>
</evidence>
<dbReference type="HOGENOM" id="CLU_3098098_0_0_7"/>
<proteinExistence type="predicted"/>
<gene>
    <name evidence="1" type="ORF">DGI_2073</name>
</gene>
<dbReference type="STRING" id="1121448.DGI_2073"/>
<sequence length="51" mass="6168">MNGRSTVFTLNCYEMSEQVLDVLCQLELFNKTNSLDNPRKLRWLHEFWDEC</sequence>
<dbReference type="PATRIC" id="fig|1121448.10.peg.2026"/>
<dbReference type="KEGG" id="dgg:DGI_2073"/>
<evidence type="ECO:0000313" key="1">
    <source>
        <dbReference type="EMBL" id="AGW13840.1"/>
    </source>
</evidence>
<accession>T2GB75</accession>
<reference evidence="1 2" key="1">
    <citation type="journal article" date="2013" name="J. Bacteriol.">
        <title>Roles of HynAB and Ech, the only two hydrogenases found in the model sulfate reducer Desulfovibrio gigas.</title>
        <authorList>
            <person name="Morais-Silva F.O."/>
            <person name="Santos C.I."/>
            <person name="Rodrigues R."/>
            <person name="Pereira I.A."/>
            <person name="Rodrigues-Pousada C."/>
        </authorList>
    </citation>
    <scope>NUCLEOTIDE SEQUENCE [LARGE SCALE GENOMIC DNA]</scope>
    <source>
        <strain evidence="2">ATCC 19364 / DSM 1382 / NCIMB 9332 / VKM B-1759</strain>
    </source>
</reference>
<keyword evidence="2" id="KW-1185">Reference proteome</keyword>
<organism evidence="1 2">
    <name type="scientific">Megalodesulfovibrio gigas (strain ATCC 19364 / DSM 1382 / NCIMB 9332 / VKM B-1759)</name>
    <name type="common">Desulfovibrio gigas</name>
    <dbReference type="NCBI Taxonomy" id="1121448"/>
    <lineage>
        <taxon>Bacteria</taxon>
        <taxon>Pseudomonadati</taxon>
        <taxon>Thermodesulfobacteriota</taxon>
        <taxon>Desulfovibrionia</taxon>
        <taxon>Desulfovibrionales</taxon>
        <taxon>Desulfovibrionaceae</taxon>
        <taxon>Megalodesulfovibrio</taxon>
    </lineage>
</organism>
<reference evidence="2" key="2">
    <citation type="submission" date="2013-07" db="EMBL/GenBank/DDBJ databases">
        <authorList>
            <person name="Morais-Silva F.O."/>
            <person name="Rezende A.M."/>
            <person name="Pimentel C."/>
            <person name="Resende D.M."/>
            <person name="Santos C.I."/>
            <person name="Clemente C."/>
            <person name="de Oliveira L.M."/>
            <person name="da Silva S.M."/>
            <person name="Costa D.A."/>
            <person name="Varela-Raposo A."/>
            <person name="Horacio E.C.A."/>
            <person name="Matos M."/>
            <person name="Flores O."/>
            <person name="Ruiz J.C."/>
            <person name="Rodrigues-Pousada C."/>
        </authorList>
    </citation>
    <scope>NUCLEOTIDE SEQUENCE [LARGE SCALE GENOMIC DNA]</scope>
    <source>
        <strain evidence="2">ATCC 19364 / DSM 1382 / NCIMB 9332 / VKM B-1759</strain>
    </source>
</reference>
<dbReference type="Proteomes" id="UP000016587">
    <property type="component" value="Chromosome"/>
</dbReference>